<gene>
    <name evidence="2" type="primary">nylB_1</name>
    <name evidence="2" type="ORF">SPDO_22920</name>
</gene>
<comment type="caution">
    <text evidence="2">The sequence shown here is derived from an EMBL/GenBank/DDBJ whole genome shotgun (WGS) entry which is preliminary data.</text>
</comment>
<dbReference type="InterPro" id="IPR012338">
    <property type="entry name" value="Beta-lactam/transpept-like"/>
</dbReference>
<sequence length="486" mass="52806">MKQDTLTRASGARSVDTILSRAPSLRRLAIGTLSSVLIGLPLAAAPASAQVIAADRSTAYEHAVAAGYKALALCEGVIVAGRTEAQVEAVELRGIYPEYQPLLPRLRATIDQKARSVTVSFPGDLPPRRADWAPEIGCVLAPIGASSRLWPVAAWPGPLPVPADARPWPMGDRGISPRPVRALATTINRAFDRSTYKGETVGVVVLRNGRVVGEQYADGFGPFVPNRTWSVAKSIAGTLVGMAVQELNIDPKKPANIPEWRVAPDSRRAITLDQLLRMSSGLHSDHYGNRTDAIYFGGTTVTDQAVGWPLEVKPGTRFRYANNDIMLAARAIRATMNNGARYAAWPQRLFRPLGMQHTTAGTDWHGNFILSSQVYTTARDLARLGQFWLQDGVWQGKRLLPAGWMRYMTTPSGPQPADGPGYGATMWLFGAKEGLPAGSYSAQGNRGQYVMVVPSEKLVIVRRGEDPTGTRFDIARFTADVIRDLR</sequence>
<dbReference type="InterPro" id="IPR050789">
    <property type="entry name" value="Diverse_Enzym_Activities"/>
</dbReference>
<dbReference type="SUPFAM" id="SSF56601">
    <property type="entry name" value="beta-lactamase/transpeptidase-like"/>
    <property type="match status" value="1"/>
</dbReference>
<keyword evidence="2" id="KW-0378">Hydrolase</keyword>
<dbReference type="Gene3D" id="3.40.710.10">
    <property type="entry name" value="DD-peptidase/beta-lactamase superfamily"/>
    <property type="match status" value="1"/>
</dbReference>
<dbReference type="AlphaFoldDB" id="A0A245ZHU5"/>
<accession>A0A245ZHU5</accession>
<protein>
    <submittedName>
        <fullName evidence="2">6-aminohexanoate-dimer hydrolase</fullName>
        <ecNumber evidence="2">3.5.1.46</ecNumber>
    </submittedName>
</protein>
<dbReference type="RefSeq" id="WP_245829414.1">
    <property type="nucleotide sequence ID" value="NZ_NBBI01000004.1"/>
</dbReference>
<dbReference type="EC" id="3.5.1.46" evidence="2"/>
<dbReference type="InterPro" id="IPR001466">
    <property type="entry name" value="Beta-lactam-related"/>
</dbReference>
<organism evidence="2 3">
    <name type="scientific">Sphingomonas dokdonensis</name>
    <dbReference type="NCBI Taxonomy" id="344880"/>
    <lineage>
        <taxon>Bacteria</taxon>
        <taxon>Pseudomonadati</taxon>
        <taxon>Pseudomonadota</taxon>
        <taxon>Alphaproteobacteria</taxon>
        <taxon>Sphingomonadales</taxon>
        <taxon>Sphingomonadaceae</taxon>
        <taxon>Sphingomonas</taxon>
    </lineage>
</organism>
<reference evidence="2 3" key="1">
    <citation type="submission" date="2017-03" db="EMBL/GenBank/DDBJ databases">
        <title>Genome sequence of Sphingomonas dokdonensis DSM 21029.</title>
        <authorList>
            <person name="Poehlein A."/>
            <person name="Wuebbeler J.H."/>
            <person name="Steinbuechel A."/>
            <person name="Daniel R."/>
        </authorList>
    </citation>
    <scope>NUCLEOTIDE SEQUENCE [LARGE SCALE GENOMIC DNA]</scope>
    <source>
        <strain evidence="2 3">DSM 21029</strain>
    </source>
</reference>
<dbReference type="Pfam" id="PF00144">
    <property type="entry name" value="Beta-lactamase"/>
    <property type="match status" value="1"/>
</dbReference>
<keyword evidence="3" id="KW-1185">Reference proteome</keyword>
<dbReference type="EMBL" id="NBBI01000004">
    <property type="protein sequence ID" value="OWK29308.1"/>
    <property type="molecule type" value="Genomic_DNA"/>
</dbReference>
<evidence type="ECO:0000259" key="1">
    <source>
        <dbReference type="Pfam" id="PF00144"/>
    </source>
</evidence>
<dbReference type="Proteomes" id="UP000197290">
    <property type="component" value="Unassembled WGS sequence"/>
</dbReference>
<proteinExistence type="predicted"/>
<dbReference type="PANTHER" id="PTHR43283">
    <property type="entry name" value="BETA-LACTAMASE-RELATED"/>
    <property type="match status" value="1"/>
</dbReference>
<dbReference type="GO" id="GO:0019875">
    <property type="term" value="F:6-aminohexanoate-dimer hydrolase activity"/>
    <property type="evidence" value="ECO:0007669"/>
    <property type="project" value="UniProtKB-EC"/>
</dbReference>
<dbReference type="PANTHER" id="PTHR43283:SF7">
    <property type="entry name" value="BETA-LACTAMASE-RELATED DOMAIN-CONTAINING PROTEIN"/>
    <property type="match status" value="1"/>
</dbReference>
<evidence type="ECO:0000313" key="2">
    <source>
        <dbReference type="EMBL" id="OWK29308.1"/>
    </source>
</evidence>
<feature type="domain" description="Beta-lactamase-related" evidence="1">
    <location>
        <begin position="199"/>
        <end position="461"/>
    </location>
</feature>
<name>A0A245ZHU5_9SPHN</name>
<evidence type="ECO:0000313" key="3">
    <source>
        <dbReference type="Proteomes" id="UP000197290"/>
    </source>
</evidence>